<name>A0A067PM08_9AGAM</name>
<dbReference type="InParanoid" id="A0A067PM08"/>
<dbReference type="Proteomes" id="UP000027265">
    <property type="component" value="Unassembled WGS sequence"/>
</dbReference>
<evidence type="ECO:0000313" key="2">
    <source>
        <dbReference type="Proteomes" id="UP000027265"/>
    </source>
</evidence>
<dbReference type="HOGENOM" id="CLU_099691_3_0_1"/>
<dbReference type="EMBL" id="KL197742">
    <property type="protein sequence ID" value="KDQ52102.1"/>
    <property type="molecule type" value="Genomic_DNA"/>
</dbReference>
<protein>
    <submittedName>
        <fullName evidence="1">Uncharacterized protein</fullName>
    </submittedName>
</protein>
<sequence length="56" mass="6514">VHQLAFAIIHSTTIALPAWHLACQSHHLPIRLIPHDIITCWNSTYTMMAFTLKYRE</sequence>
<gene>
    <name evidence="1" type="ORF">JAAARDRAFT_115571</name>
</gene>
<feature type="non-terminal residue" evidence="1">
    <location>
        <position position="1"/>
    </location>
</feature>
<feature type="non-terminal residue" evidence="1">
    <location>
        <position position="56"/>
    </location>
</feature>
<evidence type="ECO:0000313" key="1">
    <source>
        <dbReference type="EMBL" id="KDQ52102.1"/>
    </source>
</evidence>
<dbReference type="AlphaFoldDB" id="A0A067PM08"/>
<keyword evidence="2" id="KW-1185">Reference proteome</keyword>
<proteinExistence type="predicted"/>
<reference evidence="2" key="1">
    <citation type="journal article" date="2014" name="Proc. Natl. Acad. Sci. U.S.A.">
        <title>Extensive sampling of basidiomycete genomes demonstrates inadequacy of the white-rot/brown-rot paradigm for wood decay fungi.</title>
        <authorList>
            <person name="Riley R."/>
            <person name="Salamov A.A."/>
            <person name="Brown D.W."/>
            <person name="Nagy L.G."/>
            <person name="Floudas D."/>
            <person name="Held B.W."/>
            <person name="Levasseur A."/>
            <person name="Lombard V."/>
            <person name="Morin E."/>
            <person name="Otillar R."/>
            <person name="Lindquist E.A."/>
            <person name="Sun H."/>
            <person name="LaButti K.M."/>
            <person name="Schmutz J."/>
            <person name="Jabbour D."/>
            <person name="Luo H."/>
            <person name="Baker S.E."/>
            <person name="Pisabarro A.G."/>
            <person name="Walton J.D."/>
            <person name="Blanchette R.A."/>
            <person name="Henrissat B."/>
            <person name="Martin F."/>
            <person name="Cullen D."/>
            <person name="Hibbett D.S."/>
            <person name="Grigoriev I.V."/>
        </authorList>
    </citation>
    <scope>NUCLEOTIDE SEQUENCE [LARGE SCALE GENOMIC DNA]</scope>
    <source>
        <strain evidence="2">MUCL 33604</strain>
    </source>
</reference>
<accession>A0A067PM08</accession>
<organism evidence="1 2">
    <name type="scientific">Jaapia argillacea MUCL 33604</name>
    <dbReference type="NCBI Taxonomy" id="933084"/>
    <lineage>
        <taxon>Eukaryota</taxon>
        <taxon>Fungi</taxon>
        <taxon>Dikarya</taxon>
        <taxon>Basidiomycota</taxon>
        <taxon>Agaricomycotina</taxon>
        <taxon>Agaricomycetes</taxon>
        <taxon>Agaricomycetidae</taxon>
        <taxon>Jaapiales</taxon>
        <taxon>Jaapiaceae</taxon>
        <taxon>Jaapia</taxon>
    </lineage>
</organism>
<dbReference type="OrthoDB" id="3252425at2759"/>